<proteinExistence type="predicted"/>
<keyword evidence="2" id="KW-1185">Reference proteome</keyword>
<organism evidence="1 2">
    <name type="scientific">Roseimaritima multifibrata</name>
    <dbReference type="NCBI Taxonomy" id="1930274"/>
    <lineage>
        <taxon>Bacteria</taxon>
        <taxon>Pseudomonadati</taxon>
        <taxon>Planctomycetota</taxon>
        <taxon>Planctomycetia</taxon>
        <taxon>Pirellulales</taxon>
        <taxon>Pirellulaceae</taxon>
        <taxon>Roseimaritima</taxon>
    </lineage>
</organism>
<protein>
    <submittedName>
        <fullName evidence="1">Uncharacterized protein</fullName>
    </submittedName>
</protein>
<sequence length="78" mass="8378">MANREFAAAAVGCPGCLWVTLNGPLTGKLALVGIAGLIVSQKSPCRARAAELPKWHALDATVRHVRLSALLFFTFCLW</sequence>
<dbReference type="AlphaFoldDB" id="A0A517M9T3"/>
<accession>A0A517M9T3</accession>
<dbReference type="EMBL" id="CP036262">
    <property type="protein sequence ID" value="QDS91648.1"/>
    <property type="molecule type" value="Genomic_DNA"/>
</dbReference>
<dbReference type="KEGG" id="rml:FF011L_03790"/>
<name>A0A517M9T3_9BACT</name>
<reference evidence="1 2" key="1">
    <citation type="submission" date="2019-02" db="EMBL/GenBank/DDBJ databases">
        <title>Deep-cultivation of Planctomycetes and their phenomic and genomic characterization uncovers novel biology.</title>
        <authorList>
            <person name="Wiegand S."/>
            <person name="Jogler M."/>
            <person name="Boedeker C."/>
            <person name="Pinto D."/>
            <person name="Vollmers J."/>
            <person name="Rivas-Marin E."/>
            <person name="Kohn T."/>
            <person name="Peeters S.H."/>
            <person name="Heuer A."/>
            <person name="Rast P."/>
            <person name="Oberbeckmann S."/>
            <person name="Bunk B."/>
            <person name="Jeske O."/>
            <person name="Meyerdierks A."/>
            <person name="Storesund J.E."/>
            <person name="Kallscheuer N."/>
            <person name="Luecker S."/>
            <person name="Lage O.M."/>
            <person name="Pohl T."/>
            <person name="Merkel B.J."/>
            <person name="Hornburger P."/>
            <person name="Mueller R.-W."/>
            <person name="Bruemmer F."/>
            <person name="Labrenz M."/>
            <person name="Spormann A.M."/>
            <person name="Op den Camp H."/>
            <person name="Overmann J."/>
            <person name="Amann R."/>
            <person name="Jetten M.S.M."/>
            <person name="Mascher T."/>
            <person name="Medema M.H."/>
            <person name="Devos D.P."/>
            <person name="Kaster A.-K."/>
            <person name="Ovreas L."/>
            <person name="Rohde M."/>
            <person name="Galperin M.Y."/>
            <person name="Jogler C."/>
        </authorList>
    </citation>
    <scope>NUCLEOTIDE SEQUENCE [LARGE SCALE GENOMIC DNA]</scope>
    <source>
        <strain evidence="1 2">FF011L</strain>
    </source>
</reference>
<evidence type="ECO:0000313" key="1">
    <source>
        <dbReference type="EMBL" id="QDS91648.1"/>
    </source>
</evidence>
<dbReference type="Proteomes" id="UP000320672">
    <property type="component" value="Chromosome"/>
</dbReference>
<gene>
    <name evidence="1" type="ORF">FF011L_03790</name>
</gene>
<evidence type="ECO:0000313" key="2">
    <source>
        <dbReference type="Proteomes" id="UP000320672"/>
    </source>
</evidence>